<comment type="subcellular location">
    <subcellularLocation>
        <location evidence="1">Secreted</location>
    </subcellularLocation>
</comment>
<dbReference type="InterPro" id="IPR036816">
    <property type="entry name" value="RNaseA-like_dom_sf"/>
</dbReference>
<evidence type="ECO:0000256" key="4">
    <source>
        <dbReference type="ARBA" id="ARBA00022722"/>
    </source>
</evidence>
<feature type="region of interest" description="Disordered" evidence="8">
    <location>
        <begin position="1"/>
        <end position="21"/>
    </location>
</feature>
<dbReference type="GO" id="GO:0003676">
    <property type="term" value="F:nucleic acid binding"/>
    <property type="evidence" value="ECO:0007669"/>
    <property type="project" value="InterPro"/>
</dbReference>
<keyword evidence="3" id="KW-0964">Secreted</keyword>
<evidence type="ECO:0000256" key="8">
    <source>
        <dbReference type="SAM" id="MobiDB-lite"/>
    </source>
</evidence>
<dbReference type="GO" id="GO:0016787">
    <property type="term" value="F:hydrolase activity"/>
    <property type="evidence" value="ECO:0007669"/>
    <property type="project" value="UniProtKB-KW"/>
</dbReference>
<dbReference type="Pfam" id="PF00074">
    <property type="entry name" value="RnaseA"/>
    <property type="match status" value="1"/>
</dbReference>
<dbReference type="GO" id="GO:0050832">
    <property type="term" value="P:defense response to fungus"/>
    <property type="evidence" value="ECO:0007669"/>
    <property type="project" value="TreeGrafter"/>
</dbReference>
<dbReference type="InParanoid" id="A0A3Q7NUP1"/>
<dbReference type="InterPro" id="IPR023411">
    <property type="entry name" value="RNaseA_AS"/>
</dbReference>
<keyword evidence="6 7" id="KW-0378">Hydrolase</keyword>
<gene>
    <name evidence="11" type="primary">RNASE7</name>
</gene>
<keyword evidence="10" id="KW-1185">Reference proteome</keyword>
<dbReference type="RefSeq" id="XP_025725013.1">
    <property type="nucleotide sequence ID" value="XM_025869228.1"/>
</dbReference>
<evidence type="ECO:0000313" key="10">
    <source>
        <dbReference type="Proteomes" id="UP000286641"/>
    </source>
</evidence>
<dbReference type="PROSITE" id="PS00127">
    <property type="entry name" value="RNASE_PANCREATIC"/>
    <property type="match status" value="1"/>
</dbReference>
<reference key="1">
    <citation type="submission" date="2019-01" db="UniProtKB">
        <authorList>
            <consortium name="RefSeq"/>
        </authorList>
    </citation>
    <scope>IDENTIFICATION</scope>
</reference>
<dbReference type="GO" id="GO:0050830">
    <property type="term" value="P:defense response to Gram-positive bacterium"/>
    <property type="evidence" value="ECO:0007669"/>
    <property type="project" value="TreeGrafter"/>
</dbReference>
<dbReference type="InterPro" id="IPR001427">
    <property type="entry name" value="RNaseA"/>
</dbReference>
<organism evidence="10 11">
    <name type="scientific">Callorhinus ursinus</name>
    <name type="common">Northern fur seal</name>
    <dbReference type="NCBI Taxonomy" id="34884"/>
    <lineage>
        <taxon>Eukaryota</taxon>
        <taxon>Metazoa</taxon>
        <taxon>Chordata</taxon>
        <taxon>Craniata</taxon>
        <taxon>Vertebrata</taxon>
        <taxon>Euteleostomi</taxon>
        <taxon>Mammalia</taxon>
        <taxon>Eutheria</taxon>
        <taxon>Laurasiatheria</taxon>
        <taxon>Carnivora</taxon>
        <taxon>Caniformia</taxon>
        <taxon>Pinnipedia</taxon>
        <taxon>Otariidae</taxon>
        <taxon>Callorhinus</taxon>
    </lineage>
</organism>
<dbReference type="Proteomes" id="UP000286641">
    <property type="component" value="Unplaced"/>
</dbReference>
<dbReference type="AlphaFoldDB" id="A0A3Q7NUP1"/>
<proteinExistence type="inferred from homology"/>
<dbReference type="PRINTS" id="PR00794">
    <property type="entry name" value="RIBONUCLEASE"/>
</dbReference>
<keyword evidence="5 7" id="KW-0255">Endonuclease</keyword>
<dbReference type="GO" id="GO:0005615">
    <property type="term" value="C:extracellular space"/>
    <property type="evidence" value="ECO:0007669"/>
    <property type="project" value="TreeGrafter"/>
</dbReference>
<evidence type="ECO:0000256" key="2">
    <source>
        <dbReference type="ARBA" id="ARBA00005600"/>
    </source>
</evidence>
<dbReference type="SMART" id="SM00092">
    <property type="entry name" value="RNAse_Pc"/>
    <property type="match status" value="1"/>
</dbReference>
<dbReference type="PANTHER" id="PTHR11437">
    <property type="entry name" value="RIBONUCLEASE"/>
    <property type="match status" value="1"/>
</dbReference>
<dbReference type="Gene3D" id="3.10.130.10">
    <property type="entry name" value="Ribonuclease A-like domain"/>
    <property type="match status" value="1"/>
</dbReference>
<dbReference type="FunFam" id="3.10.130.10:FF:000001">
    <property type="entry name" value="Ribonuclease pancreatic"/>
    <property type="match status" value="1"/>
</dbReference>
<dbReference type="GO" id="GO:0050829">
    <property type="term" value="P:defense response to Gram-negative bacterium"/>
    <property type="evidence" value="ECO:0007669"/>
    <property type="project" value="TreeGrafter"/>
</dbReference>
<name>A0A3Q7NUP1_CALUR</name>
<feature type="domain" description="Ribonuclease A-domain" evidence="9">
    <location>
        <begin position="61"/>
        <end position="185"/>
    </location>
</feature>
<reference evidence="11" key="2">
    <citation type="submission" date="2025-08" db="UniProtKB">
        <authorList>
            <consortium name="RefSeq"/>
        </authorList>
    </citation>
    <scope>IDENTIFICATION</scope>
    <source>
        <tissue evidence="11">Blood</tissue>
    </source>
</reference>
<evidence type="ECO:0000256" key="6">
    <source>
        <dbReference type="ARBA" id="ARBA00022801"/>
    </source>
</evidence>
<sequence>MPGDGGTEWGHGGHGMQPQPSIRTAPLRERVAARAGSCPLLLFLLLGLWVAEVPVRAKPSTVTSAQWFEIQHVQPRPQRCNTAMGKVNKYTKHCKPFNTFLHQSFSSVAATCQTRSIACKKGQRNCHQSKEPVSLSTCELTSRKYPGCKYKEKRQVASYIAACDPPEKGDSRKFKLVPVHLDKIL</sequence>
<evidence type="ECO:0000256" key="3">
    <source>
        <dbReference type="ARBA" id="ARBA00022525"/>
    </source>
</evidence>
<dbReference type="GO" id="GO:0004519">
    <property type="term" value="F:endonuclease activity"/>
    <property type="evidence" value="ECO:0007669"/>
    <property type="project" value="UniProtKB-KW"/>
</dbReference>
<evidence type="ECO:0000259" key="9">
    <source>
        <dbReference type="SMART" id="SM00092"/>
    </source>
</evidence>
<dbReference type="GO" id="GO:0004540">
    <property type="term" value="F:RNA nuclease activity"/>
    <property type="evidence" value="ECO:0007669"/>
    <property type="project" value="UniProtKB-ARBA"/>
</dbReference>
<evidence type="ECO:0000256" key="7">
    <source>
        <dbReference type="RuleBase" id="RU000651"/>
    </source>
</evidence>
<feature type="compositionally biased region" description="Gly residues" evidence="8">
    <location>
        <begin position="1"/>
        <end position="15"/>
    </location>
</feature>
<evidence type="ECO:0000256" key="5">
    <source>
        <dbReference type="ARBA" id="ARBA00022759"/>
    </source>
</evidence>
<dbReference type="GO" id="GO:0045087">
    <property type="term" value="P:innate immune response"/>
    <property type="evidence" value="ECO:0007669"/>
    <property type="project" value="TreeGrafter"/>
</dbReference>
<keyword evidence="4 7" id="KW-0540">Nuclease</keyword>
<dbReference type="SUPFAM" id="SSF54076">
    <property type="entry name" value="RNase A-like"/>
    <property type="match status" value="1"/>
</dbReference>
<dbReference type="InterPro" id="IPR023412">
    <property type="entry name" value="RNaseA_domain"/>
</dbReference>
<comment type="similarity">
    <text evidence="2 7">Belongs to the pancreatic ribonuclease family.</text>
</comment>
<dbReference type="CDD" id="cd06265">
    <property type="entry name" value="RNase_A_canonical"/>
    <property type="match status" value="1"/>
</dbReference>
<protein>
    <submittedName>
        <fullName evidence="11">Ribonuclease 7</fullName>
    </submittedName>
</protein>
<accession>A0A3Q7NUP1</accession>
<dbReference type="PANTHER" id="PTHR11437:SF31">
    <property type="entry name" value="RIBONUCLEASE 7"/>
    <property type="match status" value="1"/>
</dbReference>
<evidence type="ECO:0000256" key="1">
    <source>
        <dbReference type="ARBA" id="ARBA00004613"/>
    </source>
</evidence>
<evidence type="ECO:0000313" key="11">
    <source>
        <dbReference type="RefSeq" id="XP_025725013.1"/>
    </source>
</evidence>